<accession>A0ABR1FUE2</accession>
<dbReference type="InterPro" id="IPR002347">
    <property type="entry name" value="SDR_fam"/>
</dbReference>
<dbReference type="Proteomes" id="UP001363151">
    <property type="component" value="Unassembled WGS sequence"/>
</dbReference>
<evidence type="ECO:0000259" key="5">
    <source>
        <dbReference type="PROSITE" id="PS50222"/>
    </source>
</evidence>
<feature type="domain" description="EF-hand" evidence="5">
    <location>
        <begin position="821"/>
        <end position="856"/>
    </location>
</feature>
<dbReference type="PANTHER" id="PTHR24321">
    <property type="entry name" value="DEHYDROGENASES, SHORT CHAIN"/>
    <property type="match status" value="1"/>
</dbReference>
<feature type="region of interest" description="Disordered" evidence="4">
    <location>
        <begin position="204"/>
        <end position="274"/>
    </location>
</feature>
<dbReference type="SUPFAM" id="SSF51735">
    <property type="entry name" value="NAD(P)-binding Rossmann-fold domains"/>
    <property type="match status" value="1"/>
</dbReference>
<evidence type="ECO:0000313" key="6">
    <source>
        <dbReference type="EMBL" id="KAK7238894.1"/>
    </source>
</evidence>
<organism evidence="6 7">
    <name type="scientific">Aureococcus anophagefferens</name>
    <name type="common">Harmful bloom alga</name>
    <dbReference type="NCBI Taxonomy" id="44056"/>
    <lineage>
        <taxon>Eukaryota</taxon>
        <taxon>Sar</taxon>
        <taxon>Stramenopiles</taxon>
        <taxon>Ochrophyta</taxon>
        <taxon>Pelagophyceae</taxon>
        <taxon>Pelagomonadales</taxon>
        <taxon>Pelagomonadaceae</taxon>
        <taxon>Aureococcus</taxon>
    </lineage>
</organism>
<feature type="compositionally biased region" description="Basic residues" evidence="4">
    <location>
        <begin position="582"/>
        <end position="598"/>
    </location>
</feature>
<evidence type="ECO:0000256" key="3">
    <source>
        <dbReference type="SAM" id="Coils"/>
    </source>
</evidence>
<evidence type="ECO:0000313" key="7">
    <source>
        <dbReference type="Proteomes" id="UP001363151"/>
    </source>
</evidence>
<protein>
    <recommendedName>
        <fullName evidence="5">EF-hand domain-containing protein</fullName>
    </recommendedName>
</protein>
<evidence type="ECO:0000256" key="1">
    <source>
        <dbReference type="ARBA" id="ARBA00006484"/>
    </source>
</evidence>
<evidence type="ECO:0000256" key="2">
    <source>
        <dbReference type="ARBA" id="ARBA00023002"/>
    </source>
</evidence>
<feature type="coiled-coil region" evidence="3">
    <location>
        <begin position="462"/>
        <end position="496"/>
    </location>
</feature>
<feature type="compositionally biased region" description="Low complexity" evidence="4">
    <location>
        <begin position="204"/>
        <end position="216"/>
    </location>
</feature>
<reference evidence="6 7" key="1">
    <citation type="submission" date="2024-03" db="EMBL/GenBank/DDBJ databases">
        <title>Aureococcus anophagefferens CCMP1851 and Kratosvirus quantuckense: Draft genome of a second virus-susceptible host strain in the model system.</title>
        <authorList>
            <person name="Chase E."/>
            <person name="Truchon A.R."/>
            <person name="Schepens W."/>
            <person name="Wilhelm S.W."/>
        </authorList>
    </citation>
    <scope>NUCLEOTIDE SEQUENCE [LARGE SCALE GENOMIC DNA]</scope>
    <source>
        <strain evidence="6 7">CCMP1851</strain>
    </source>
</reference>
<dbReference type="CDD" id="cd05233">
    <property type="entry name" value="SDR_c"/>
    <property type="match status" value="1"/>
</dbReference>
<feature type="compositionally biased region" description="Basic residues" evidence="4">
    <location>
        <begin position="606"/>
        <end position="623"/>
    </location>
</feature>
<dbReference type="InterPro" id="IPR002048">
    <property type="entry name" value="EF_hand_dom"/>
</dbReference>
<sequence length="922" mass="99818">MHRALFATRHLRRARALSTRVAQHPSARRAAAAAAAAAGLCAVAAGGAPARSDVRSKTLFDAAKFGSPRYDGDVCIVWHGGDFEAVDERAFDRVVGVNLKGTFFAVQAAVPHMRDRGGAVAIIGSDHCPSPSRAHYAPAGIRVNCVCPGTIDTPLMHGAVADFVEKKGAKAEELYAWLETAQPPRARHAREVAALVACVAKIPSASAPSSPSTAATRRNLRAPPPEASAMATSAGVGVSSQVNRGAPGGRPSPAAPRGAQDARMQNGAAASSRSTTTSILAGLSLATVSTLDAPSIYRDKLAASKHRRFRQRMQDMVEVRRHEAHIEYLAEAAAKRDRHMRAADAAGGGRRDVATGALDAALAAAGARAPRRARRRARRAAAAAAAAVDGRGPASRRLPLERLAAALISRRPLRFAADARALAATLSRYAKSDAFADEVHAKYLGFDAARRGDFAGALCDDHQRTRDEAARLEHERDAYLETALRLKREVEALQRKIDIDELGDEEREQRMEDLELENARWRGAVALANWHRFARSKEMHYYRLKAAAKDSTWRPHYEAQTQTDAVRSATRARGRSWIFASPRRRATPRRRTATRRASRGGAARTARPRPRPTTRPRARVARARVARAPVHVMPERLDRPFDKLRKQAAKAELLHRDALVSIVYEVYEKKVDADAVALDRGHAPAPFDRLLREYWRRRGAQARRAQEAQGHGQALLAGARGGVLRFVSAARGAAKFKHIKEDLEKGPCVVAKRRLLEAVDRADAPRLLLSSPRGGRGCARSPRCPATRRRAFRHQGKMASGVDFDAAAALLVDACAAAVADHAARLSACFVEFDADGAGGLDVDEFNTLCDAVLGRDVLPPEARLALFQQIEEEVEDGAGDVDGEIENGALFADSILATSCPLATPAACRNYWAEERRFDAI</sequence>
<dbReference type="Gene3D" id="3.40.50.720">
    <property type="entry name" value="NAD(P)-binding Rossmann-like Domain"/>
    <property type="match status" value="1"/>
</dbReference>
<keyword evidence="7" id="KW-1185">Reference proteome</keyword>
<dbReference type="PANTHER" id="PTHR24321:SF8">
    <property type="entry name" value="ESTRADIOL 17-BETA-DEHYDROGENASE 8-RELATED"/>
    <property type="match status" value="1"/>
</dbReference>
<comment type="similarity">
    <text evidence="1">Belongs to the short-chain dehydrogenases/reductases (SDR) family.</text>
</comment>
<gene>
    <name evidence="6" type="ORF">SO694_00026054</name>
</gene>
<name>A0ABR1FUE2_AURAN</name>
<comment type="caution">
    <text evidence="6">The sequence shown here is derived from an EMBL/GenBank/DDBJ whole genome shotgun (WGS) entry which is preliminary data.</text>
</comment>
<dbReference type="EMBL" id="JBBJCI010000227">
    <property type="protein sequence ID" value="KAK7238894.1"/>
    <property type="molecule type" value="Genomic_DNA"/>
</dbReference>
<dbReference type="PROSITE" id="PS50222">
    <property type="entry name" value="EF_HAND_2"/>
    <property type="match status" value="1"/>
</dbReference>
<keyword evidence="2" id="KW-0560">Oxidoreductase</keyword>
<feature type="compositionally biased region" description="Low complexity" evidence="4">
    <location>
        <begin position="249"/>
        <end position="259"/>
    </location>
</feature>
<keyword evidence="3" id="KW-0175">Coiled coil</keyword>
<proteinExistence type="inferred from homology"/>
<dbReference type="Pfam" id="PF00106">
    <property type="entry name" value="adh_short"/>
    <property type="match status" value="1"/>
</dbReference>
<dbReference type="InterPro" id="IPR036291">
    <property type="entry name" value="NAD(P)-bd_dom_sf"/>
</dbReference>
<feature type="region of interest" description="Disordered" evidence="4">
    <location>
        <begin position="582"/>
        <end position="623"/>
    </location>
</feature>
<evidence type="ECO:0000256" key="4">
    <source>
        <dbReference type="SAM" id="MobiDB-lite"/>
    </source>
</evidence>